<evidence type="ECO:0000256" key="1">
    <source>
        <dbReference type="ARBA" id="ARBA00004141"/>
    </source>
</evidence>
<dbReference type="Proteomes" id="UP000606044">
    <property type="component" value="Unassembled WGS sequence"/>
</dbReference>
<feature type="transmembrane region" description="Helical" evidence="5">
    <location>
        <begin position="153"/>
        <end position="177"/>
    </location>
</feature>
<dbReference type="Gene3D" id="1.20.1740.10">
    <property type="entry name" value="Amino acid/polyamine transporter I"/>
    <property type="match status" value="1"/>
</dbReference>
<proteinExistence type="predicted"/>
<feature type="transmembrane region" description="Helical" evidence="5">
    <location>
        <begin position="371"/>
        <end position="390"/>
    </location>
</feature>
<evidence type="ECO:0000256" key="3">
    <source>
        <dbReference type="ARBA" id="ARBA00022989"/>
    </source>
</evidence>
<dbReference type="RefSeq" id="WP_244644370.1">
    <property type="nucleotide sequence ID" value="NZ_BMCT01000003.1"/>
</dbReference>
<dbReference type="PIRSF" id="PIRSF006060">
    <property type="entry name" value="AA_transporter"/>
    <property type="match status" value="1"/>
</dbReference>
<comment type="caution">
    <text evidence="6">The sequence shown here is derived from an EMBL/GenBank/DDBJ whole genome shotgun (WGS) entry which is preliminary data.</text>
</comment>
<dbReference type="PANTHER" id="PTHR47547">
    <property type="match status" value="1"/>
</dbReference>
<dbReference type="GO" id="GO:0022857">
    <property type="term" value="F:transmembrane transporter activity"/>
    <property type="evidence" value="ECO:0007669"/>
    <property type="project" value="InterPro"/>
</dbReference>
<evidence type="ECO:0000256" key="2">
    <source>
        <dbReference type="ARBA" id="ARBA00022692"/>
    </source>
</evidence>
<feature type="transmembrane region" description="Helical" evidence="5">
    <location>
        <begin position="197"/>
        <end position="216"/>
    </location>
</feature>
<feature type="transmembrane region" description="Helical" evidence="5">
    <location>
        <begin position="41"/>
        <end position="61"/>
    </location>
</feature>
<accession>A0A917FBN7</accession>
<feature type="transmembrane region" description="Helical" evidence="5">
    <location>
        <begin position="237"/>
        <end position="260"/>
    </location>
</feature>
<keyword evidence="3 5" id="KW-1133">Transmembrane helix</keyword>
<evidence type="ECO:0000313" key="6">
    <source>
        <dbReference type="EMBL" id="GGF65611.1"/>
    </source>
</evidence>
<dbReference type="AlphaFoldDB" id="A0A917FBN7"/>
<evidence type="ECO:0000313" key="7">
    <source>
        <dbReference type="Proteomes" id="UP000606044"/>
    </source>
</evidence>
<feature type="transmembrane region" description="Helical" evidence="5">
    <location>
        <begin position="280"/>
        <end position="312"/>
    </location>
</feature>
<feature type="transmembrane region" description="Helical" evidence="5">
    <location>
        <begin position="73"/>
        <end position="94"/>
    </location>
</feature>
<organism evidence="6 7">
    <name type="scientific">Azorhizobium oxalatiphilum</name>
    <dbReference type="NCBI Taxonomy" id="980631"/>
    <lineage>
        <taxon>Bacteria</taxon>
        <taxon>Pseudomonadati</taxon>
        <taxon>Pseudomonadota</taxon>
        <taxon>Alphaproteobacteria</taxon>
        <taxon>Hyphomicrobiales</taxon>
        <taxon>Xanthobacteraceae</taxon>
        <taxon>Azorhizobium</taxon>
    </lineage>
</organism>
<name>A0A917FBN7_9HYPH</name>
<keyword evidence="2 5" id="KW-0812">Transmembrane</keyword>
<protein>
    <submittedName>
        <fullName evidence="6">Amino acid permease</fullName>
    </submittedName>
</protein>
<gene>
    <name evidence="6" type="ORF">GCM10007301_26710</name>
</gene>
<reference evidence="6" key="2">
    <citation type="submission" date="2020-09" db="EMBL/GenBank/DDBJ databases">
        <authorList>
            <person name="Sun Q."/>
            <person name="Sedlacek I."/>
        </authorList>
    </citation>
    <scope>NUCLEOTIDE SEQUENCE</scope>
    <source>
        <strain evidence="6">CCM 7897</strain>
    </source>
</reference>
<keyword evidence="4 5" id="KW-0472">Membrane</keyword>
<feature type="transmembrane region" description="Helical" evidence="5">
    <location>
        <begin position="126"/>
        <end position="146"/>
    </location>
</feature>
<evidence type="ECO:0000256" key="5">
    <source>
        <dbReference type="SAM" id="Phobius"/>
    </source>
</evidence>
<dbReference type="Pfam" id="PF13520">
    <property type="entry name" value="AA_permease_2"/>
    <property type="match status" value="1"/>
</dbReference>
<keyword evidence="7" id="KW-1185">Reference proteome</keyword>
<feature type="transmembrane region" description="Helical" evidence="5">
    <location>
        <begin position="9"/>
        <end position="29"/>
    </location>
</feature>
<feature type="transmembrane region" description="Helical" evidence="5">
    <location>
        <begin position="338"/>
        <end position="359"/>
    </location>
</feature>
<dbReference type="InterPro" id="IPR052962">
    <property type="entry name" value="AA_Transporter_AGT"/>
</dbReference>
<dbReference type="EMBL" id="BMCT01000003">
    <property type="protein sequence ID" value="GGF65611.1"/>
    <property type="molecule type" value="Genomic_DNA"/>
</dbReference>
<feature type="transmembrane region" description="Helical" evidence="5">
    <location>
        <begin position="456"/>
        <end position="481"/>
    </location>
</feature>
<dbReference type="PANTHER" id="PTHR47547:SF1">
    <property type="entry name" value="ASPARTATE-PROTON SYMPORTER"/>
    <property type="match status" value="1"/>
</dbReference>
<comment type="subcellular location">
    <subcellularLocation>
        <location evidence="1">Membrane</location>
        <topology evidence="1">Multi-pass membrane protein</topology>
    </subcellularLocation>
</comment>
<reference evidence="6" key="1">
    <citation type="journal article" date="2014" name="Int. J. Syst. Evol. Microbiol.">
        <title>Complete genome sequence of Corynebacterium casei LMG S-19264T (=DSM 44701T), isolated from a smear-ripened cheese.</title>
        <authorList>
            <consortium name="US DOE Joint Genome Institute (JGI-PGF)"/>
            <person name="Walter F."/>
            <person name="Albersmeier A."/>
            <person name="Kalinowski J."/>
            <person name="Ruckert C."/>
        </authorList>
    </citation>
    <scope>NUCLEOTIDE SEQUENCE</scope>
    <source>
        <strain evidence="6">CCM 7897</strain>
    </source>
</reference>
<dbReference type="InterPro" id="IPR002293">
    <property type="entry name" value="AA/rel_permease1"/>
</dbReference>
<feature type="transmembrane region" description="Helical" evidence="5">
    <location>
        <begin position="425"/>
        <end position="444"/>
    </location>
</feature>
<dbReference type="GO" id="GO:0016020">
    <property type="term" value="C:membrane"/>
    <property type="evidence" value="ECO:0007669"/>
    <property type="project" value="UniProtKB-SubCell"/>
</dbReference>
<evidence type="ECO:0000256" key="4">
    <source>
        <dbReference type="ARBA" id="ARBA00023136"/>
    </source>
</evidence>
<sequence>MSHKMQREIGVVGLTFVAVSGIIGSGWLFAPLMAAQHAGPASLIAWVIGGIAMLLLALTFAEISAMLPVPGGIARVPLFSHGNLVAMAMGWSAWVGYNTTAPIEVEAMLRYLAPHMPWLHTTPGGGTLSASGMAVAIGLMALFTLINAFGVKFFAYVNSAITWAKIAIPLLVTGMLLVSRFETGNFTAGGGFAPTGLAGILGAISSGGIIFSYIGFRHAVDMAGEAKNPGFTVPAALLFSVVICFVIYGGLQFAFIGALSPSDLANGWPALALPGQLGPLGALASVLGLLWLVSLLNVGAVVGPFGGALVAVGSNARLAYALAENGLFPRLMVRLSNLGVPLAALVFNCVLSSVSFVLLPFGELVQLNSSAIVLSFIVGPIAVVALRALLPGAKRPLRLPAVNVIAAAAFIISTLVVYWSGWSTVWRLGVCLGVGLALFLVYARPRMREAPDTREALWLVPYCLGTALLSYLGTFGGIGLLPFGWDMVAVALFALRIFFWAIGSRLPPDKFAARLEEAREHLTEETGHPVTGAAPVPAGQ</sequence>
<feature type="transmembrane region" description="Helical" evidence="5">
    <location>
        <begin position="487"/>
        <end position="506"/>
    </location>
</feature>
<feature type="transmembrane region" description="Helical" evidence="5">
    <location>
        <begin position="402"/>
        <end position="419"/>
    </location>
</feature>